<comment type="similarity">
    <text evidence="3">Belongs to the FliG family.</text>
</comment>
<evidence type="ECO:0000259" key="12">
    <source>
        <dbReference type="Pfam" id="PF01706"/>
    </source>
</evidence>
<evidence type="ECO:0000256" key="8">
    <source>
        <dbReference type="ARBA" id="ARBA00023136"/>
    </source>
</evidence>
<keyword evidence="9" id="KW-0975">Bacterial flagellum</keyword>
<accession>A0ABV5JEE3</accession>
<keyword evidence="8" id="KW-0472">Membrane</keyword>
<dbReference type="Proteomes" id="UP001589683">
    <property type="component" value="Unassembled WGS sequence"/>
</dbReference>
<keyword evidence="7" id="KW-0283">Flagellar rotation</keyword>
<keyword evidence="5" id="KW-1003">Cell membrane</keyword>
<comment type="caution">
    <text evidence="15">The sequence shown here is derived from an EMBL/GenBank/DDBJ whole genome shotgun (WGS) entry which is preliminary data.</text>
</comment>
<dbReference type="Pfam" id="PF01706">
    <property type="entry name" value="FliG_C"/>
    <property type="match status" value="1"/>
</dbReference>
<evidence type="ECO:0000256" key="6">
    <source>
        <dbReference type="ARBA" id="ARBA00022500"/>
    </source>
</evidence>
<evidence type="ECO:0000256" key="9">
    <source>
        <dbReference type="ARBA" id="ARBA00023143"/>
    </source>
</evidence>
<dbReference type="InterPro" id="IPR011002">
    <property type="entry name" value="FliG_a-hlx"/>
</dbReference>
<dbReference type="RefSeq" id="WP_213890790.1">
    <property type="nucleotide sequence ID" value="NZ_JAGFNU010000014.1"/>
</dbReference>
<proteinExistence type="inferred from homology"/>
<evidence type="ECO:0000256" key="1">
    <source>
        <dbReference type="ARBA" id="ARBA00004117"/>
    </source>
</evidence>
<reference evidence="15 16" key="1">
    <citation type="submission" date="2024-09" db="EMBL/GenBank/DDBJ databases">
        <authorList>
            <person name="Sun Q."/>
            <person name="Mori K."/>
        </authorList>
    </citation>
    <scope>NUCLEOTIDE SEQUENCE [LARGE SCALE GENOMIC DNA]</scope>
    <source>
        <strain evidence="15 16">CECT 8726</strain>
    </source>
</reference>
<feature type="domain" description="Flagellar motor switch protein FliG N-terminal" evidence="14">
    <location>
        <begin position="22"/>
        <end position="125"/>
    </location>
</feature>
<dbReference type="Gene3D" id="1.10.220.30">
    <property type="match status" value="3"/>
</dbReference>
<dbReference type="EMBL" id="JBHMEA010000015">
    <property type="protein sequence ID" value="MFB9231143.1"/>
    <property type="molecule type" value="Genomic_DNA"/>
</dbReference>
<evidence type="ECO:0000256" key="3">
    <source>
        <dbReference type="ARBA" id="ARBA00010299"/>
    </source>
</evidence>
<dbReference type="InterPro" id="IPR028263">
    <property type="entry name" value="FliG_N"/>
</dbReference>
<evidence type="ECO:0000256" key="7">
    <source>
        <dbReference type="ARBA" id="ARBA00022779"/>
    </source>
</evidence>
<evidence type="ECO:0000256" key="10">
    <source>
        <dbReference type="ARBA" id="ARBA00025598"/>
    </source>
</evidence>
<keyword evidence="16" id="KW-1185">Reference proteome</keyword>
<dbReference type="PRINTS" id="PR00954">
    <property type="entry name" value="FLGMOTORFLIG"/>
</dbReference>
<dbReference type="InterPro" id="IPR000090">
    <property type="entry name" value="Flg_Motor_Flig"/>
</dbReference>
<name>A0ABV5JEE3_9RHOB</name>
<evidence type="ECO:0000313" key="15">
    <source>
        <dbReference type="EMBL" id="MFB9231143.1"/>
    </source>
</evidence>
<comment type="function">
    <text evidence="10">FliG is one of three proteins (FliG, FliN, FliM) that forms the rotor-mounted switch complex (C ring), located at the base of the basal body. This complex interacts with the CheY and CheZ chemotaxis proteins, in addition to contacting components of the motor that determine the direction of flagellar rotation.</text>
</comment>
<dbReference type="Pfam" id="PF14841">
    <property type="entry name" value="FliG_M"/>
    <property type="match status" value="1"/>
</dbReference>
<evidence type="ECO:0000259" key="14">
    <source>
        <dbReference type="Pfam" id="PF14842"/>
    </source>
</evidence>
<dbReference type="PANTHER" id="PTHR30534:SF0">
    <property type="entry name" value="FLAGELLAR MOTOR SWITCH PROTEIN FLIG"/>
    <property type="match status" value="1"/>
</dbReference>
<dbReference type="SUPFAM" id="SSF48029">
    <property type="entry name" value="FliG"/>
    <property type="match status" value="2"/>
</dbReference>
<evidence type="ECO:0000256" key="11">
    <source>
        <dbReference type="SAM" id="MobiDB-lite"/>
    </source>
</evidence>
<dbReference type="InterPro" id="IPR032779">
    <property type="entry name" value="FliG_M"/>
</dbReference>
<organism evidence="15 16">
    <name type="scientific">Pseudohalocynthiibacter aestuariivivens</name>
    <dbReference type="NCBI Taxonomy" id="1591409"/>
    <lineage>
        <taxon>Bacteria</taxon>
        <taxon>Pseudomonadati</taxon>
        <taxon>Pseudomonadota</taxon>
        <taxon>Alphaproteobacteria</taxon>
        <taxon>Rhodobacterales</taxon>
        <taxon>Paracoccaceae</taxon>
        <taxon>Pseudohalocynthiibacter</taxon>
    </lineage>
</organism>
<evidence type="ECO:0000256" key="5">
    <source>
        <dbReference type="ARBA" id="ARBA00022475"/>
    </source>
</evidence>
<feature type="region of interest" description="Disordered" evidence="11">
    <location>
        <begin position="1"/>
        <end position="21"/>
    </location>
</feature>
<evidence type="ECO:0000256" key="2">
    <source>
        <dbReference type="ARBA" id="ARBA00004413"/>
    </source>
</evidence>
<keyword evidence="6" id="KW-0145">Chemotaxis</keyword>
<protein>
    <recommendedName>
        <fullName evidence="4">Flagellar motor switch protein FliG</fullName>
    </recommendedName>
</protein>
<dbReference type="PANTHER" id="PTHR30534">
    <property type="entry name" value="FLAGELLAR MOTOR SWITCH PROTEIN FLIG"/>
    <property type="match status" value="1"/>
</dbReference>
<comment type="subcellular location">
    <subcellularLocation>
        <location evidence="1">Bacterial flagellum basal body</location>
    </subcellularLocation>
    <subcellularLocation>
        <location evidence="2">Cell membrane</location>
        <topology evidence="2">Peripheral membrane protein</topology>
        <orientation evidence="2">Cytoplasmic side</orientation>
    </subcellularLocation>
</comment>
<feature type="domain" description="Flagellar motor switch protein FliG middle" evidence="13">
    <location>
        <begin position="135"/>
        <end position="203"/>
    </location>
</feature>
<evidence type="ECO:0000259" key="13">
    <source>
        <dbReference type="Pfam" id="PF14841"/>
    </source>
</evidence>
<feature type="domain" description="Flagellar motor switch protein FliG C-terminal" evidence="12">
    <location>
        <begin position="236"/>
        <end position="346"/>
    </location>
</feature>
<evidence type="ECO:0000313" key="16">
    <source>
        <dbReference type="Proteomes" id="UP001589683"/>
    </source>
</evidence>
<sequence>MSPPQPELSGGPAPSFPTTASNLTRKQKAAIVVRLLLGEGATLSLAKLPEQLQADLTEHIGALRLVDRKTLHDVLQEFLTELESVGMAFSGGLEGALSLLDGSISPVAAGRLRRGVGSHSQNDPWERIAETKNSDLLSILFEESVEVCAVILSKLNVAKSAELLGLIPGPKARRIVYAISMTGGVTKDALERIGKSVVTQIDARPVSIFSEEPVERVSAILNSSFSTTRDDVLVGLEETDAEFASRVRKAIFTFADIPSRIDARDIPKIIRGLEQKDLATALTAAQANDDGLVVDYVLDNMPKRMADQLRTMIEDMRAVQEPIAETAMSVVIAEIQKLATSGEITIAIEEDAERNEI</sequence>
<dbReference type="InterPro" id="IPR023087">
    <property type="entry name" value="Flg_Motor_Flig_C"/>
</dbReference>
<evidence type="ECO:0000256" key="4">
    <source>
        <dbReference type="ARBA" id="ARBA00021870"/>
    </source>
</evidence>
<gene>
    <name evidence="15" type="ORF">ACFFUT_04990</name>
</gene>
<dbReference type="Pfam" id="PF14842">
    <property type="entry name" value="FliG_N"/>
    <property type="match status" value="1"/>
</dbReference>